<proteinExistence type="predicted"/>
<dbReference type="EMBL" id="JACXTA010000001">
    <property type="protein sequence ID" value="MBD3707146.1"/>
    <property type="molecule type" value="Genomic_DNA"/>
</dbReference>
<evidence type="ECO:0000313" key="2">
    <source>
        <dbReference type="Proteomes" id="UP000655273"/>
    </source>
</evidence>
<comment type="caution">
    <text evidence="1">The sequence shown here is derived from an EMBL/GenBank/DDBJ whole genome shotgun (WGS) entry which is preliminary data.</text>
</comment>
<protein>
    <recommendedName>
        <fullName evidence="3">Cellulose synthase operon protein C</fullName>
    </recommendedName>
</protein>
<accession>A0A927HM44</accession>
<name>A0A927HM44_9ENTR</name>
<organism evidence="1 2">
    <name type="scientific">Enterobacter hormaechei</name>
    <dbReference type="NCBI Taxonomy" id="158836"/>
    <lineage>
        <taxon>Bacteria</taxon>
        <taxon>Pseudomonadati</taxon>
        <taxon>Pseudomonadota</taxon>
        <taxon>Gammaproteobacteria</taxon>
        <taxon>Enterobacterales</taxon>
        <taxon>Enterobacteriaceae</taxon>
        <taxon>Enterobacter</taxon>
        <taxon>Enterobacter cloacae complex</taxon>
    </lineage>
</organism>
<evidence type="ECO:0008006" key="3">
    <source>
        <dbReference type="Google" id="ProtNLM"/>
    </source>
</evidence>
<gene>
    <name evidence="1" type="ORF">IE983_16850</name>
</gene>
<evidence type="ECO:0000313" key="1">
    <source>
        <dbReference type="EMBL" id="MBD3707146.1"/>
    </source>
</evidence>
<reference evidence="1" key="1">
    <citation type="submission" date="2020-07" db="EMBL/GenBank/DDBJ databases">
        <title>Clinical and genomic characterization of carbapenemase-producing Enterobacterales causing secondary infections during the COVID-19 crisis at a New York City hospital.</title>
        <authorList>
            <person name="Gomez-Simmonds A."/>
            <person name="Annavajhala M.K."/>
            <person name="Uhlemann A.-C."/>
        </authorList>
    </citation>
    <scope>NUCLEOTIDE SEQUENCE</scope>
    <source>
        <strain evidence="1">NK1396</strain>
    </source>
</reference>
<dbReference type="AlphaFoldDB" id="A0A927HM44"/>
<sequence length="89" mass="9924">MRQLASQKPGDPDQVYASGLYLSGNDQDRAALAHLNTLPRDKWNGNIQALADRLQSNQCWKPPTACATVEKSRRRKRCFASSLRPPVST</sequence>
<dbReference type="Proteomes" id="UP000655273">
    <property type="component" value="Unassembled WGS sequence"/>
</dbReference>